<evidence type="ECO:0000259" key="9">
    <source>
        <dbReference type="PROSITE" id="PS50893"/>
    </source>
</evidence>
<comment type="caution">
    <text evidence="10">The sequence shown here is derived from an EMBL/GenBank/DDBJ whole genome shotgun (WGS) entry which is preliminary data.</text>
</comment>
<dbReference type="STRING" id="1691903.A9B99_03560"/>
<proteinExistence type="inferred from homology"/>
<keyword evidence="6" id="KW-0067">ATP-binding</keyword>
<evidence type="ECO:0000256" key="6">
    <source>
        <dbReference type="ARBA" id="ARBA00022840"/>
    </source>
</evidence>
<dbReference type="OrthoDB" id="9802264at2"/>
<keyword evidence="11" id="KW-1185">Reference proteome</keyword>
<evidence type="ECO:0000256" key="7">
    <source>
        <dbReference type="ARBA" id="ARBA00022970"/>
    </source>
</evidence>
<dbReference type="SUPFAM" id="SSF52540">
    <property type="entry name" value="P-loop containing nucleoside triphosphate hydrolases"/>
    <property type="match status" value="1"/>
</dbReference>
<dbReference type="InterPro" id="IPR027417">
    <property type="entry name" value="P-loop_NTPase"/>
</dbReference>
<dbReference type="InterPro" id="IPR003593">
    <property type="entry name" value="AAA+_ATPase"/>
</dbReference>
<gene>
    <name evidence="10" type="ORF">A9B99_03560</name>
</gene>
<evidence type="ECO:0000256" key="1">
    <source>
        <dbReference type="ARBA" id="ARBA00004417"/>
    </source>
</evidence>
<dbReference type="EMBL" id="LYRP01000001">
    <property type="protein sequence ID" value="OAT78792.1"/>
    <property type="molecule type" value="Genomic_DNA"/>
</dbReference>
<keyword evidence="7" id="KW-0029">Amino-acid transport</keyword>
<dbReference type="FunFam" id="3.40.50.300:FF:000020">
    <property type="entry name" value="Amino acid ABC transporter ATP-binding component"/>
    <property type="match status" value="1"/>
</dbReference>
<accession>A0A1B7L8W9</accession>
<dbReference type="InterPro" id="IPR003439">
    <property type="entry name" value="ABC_transporter-like_ATP-bd"/>
</dbReference>
<comment type="similarity">
    <text evidence="2">Belongs to the ABC transporter superfamily.</text>
</comment>
<keyword evidence="4" id="KW-1003">Cell membrane</keyword>
<dbReference type="RefSeq" id="WP_064594674.1">
    <property type="nucleotide sequence ID" value="NZ_LYRP01000001.1"/>
</dbReference>
<dbReference type="GO" id="GO:0005524">
    <property type="term" value="F:ATP binding"/>
    <property type="evidence" value="ECO:0007669"/>
    <property type="project" value="UniProtKB-KW"/>
</dbReference>
<dbReference type="PANTHER" id="PTHR43166">
    <property type="entry name" value="AMINO ACID IMPORT ATP-BINDING PROTEIN"/>
    <property type="match status" value="1"/>
</dbReference>
<dbReference type="CDD" id="cd03262">
    <property type="entry name" value="ABC_HisP_GlnQ"/>
    <property type="match status" value="1"/>
</dbReference>
<evidence type="ECO:0000313" key="10">
    <source>
        <dbReference type="EMBL" id="OAT78792.1"/>
    </source>
</evidence>
<feature type="domain" description="ABC transporter" evidence="9">
    <location>
        <begin position="9"/>
        <end position="254"/>
    </location>
</feature>
<dbReference type="PANTHER" id="PTHR43166:SF35">
    <property type="entry name" value="L-CYSTINE IMPORT ATP-BINDING PROTEIN TCYN"/>
    <property type="match status" value="1"/>
</dbReference>
<dbReference type="PIRSF" id="PIRSF039085">
    <property type="entry name" value="ABC_ATPase_HisP"/>
    <property type="match status" value="1"/>
</dbReference>
<dbReference type="PROSITE" id="PS50893">
    <property type="entry name" value="ABC_TRANSPORTER_2"/>
    <property type="match status" value="1"/>
</dbReference>
<evidence type="ECO:0000256" key="3">
    <source>
        <dbReference type="ARBA" id="ARBA00022448"/>
    </source>
</evidence>
<dbReference type="AlphaFoldDB" id="A0A1B7L8W9"/>
<evidence type="ECO:0000256" key="8">
    <source>
        <dbReference type="ARBA" id="ARBA00023136"/>
    </source>
</evidence>
<comment type="subcellular location">
    <subcellularLocation>
        <location evidence="1">Cell inner membrane</location>
        <topology evidence="1">Peripheral membrane protein</topology>
    </subcellularLocation>
</comment>
<keyword evidence="8" id="KW-0472">Membrane</keyword>
<sequence>MTAIQQPVLAVQNIRKSFGDHAVLKSISLSANKGDVISVLGASGSGKSTFLRCINLLEVPDAGEIQVAGETIIVDAKAHRHGHSASRRQIEQLRARVAMVFQSFNLWSHRTVLENVMEGPRYVLKRPLAECKAQAEHLLNQVGLYARKDYYPEQLSGGQQQRVAIARALAMDPEVILFDEPTSALDPELVGEVLNVMRALADEGRTMLVVTHEMGFARNVANRVVFMHEGNIECEGDPDTLFTRHASPRFDQFISRMG</sequence>
<dbReference type="InterPro" id="IPR050086">
    <property type="entry name" value="MetN_ABC_transporter-like"/>
</dbReference>
<evidence type="ECO:0000313" key="11">
    <source>
        <dbReference type="Proteomes" id="UP000078225"/>
    </source>
</evidence>
<keyword evidence="5" id="KW-0547">Nucleotide-binding</keyword>
<dbReference type="SMART" id="SM00382">
    <property type="entry name" value="AAA"/>
    <property type="match status" value="1"/>
</dbReference>
<dbReference type="PROSITE" id="PS00211">
    <property type="entry name" value="ABC_TRANSPORTER_1"/>
    <property type="match status" value="1"/>
</dbReference>
<dbReference type="Pfam" id="PF00005">
    <property type="entry name" value="ABC_tran"/>
    <property type="match status" value="1"/>
</dbReference>
<name>A0A1B7L8W9_9ENTR</name>
<dbReference type="GO" id="GO:0015424">
    <property type="term" value="F:ABC-type amino acid transporter activity"/>
    <property type="evidence" value="ECO:0007669"/>
    <property type="project" value="InterPro"/>
</dbReference>
<dbReference type="Proteomes" id="UP000078225">
    <property type="component" value="Unassembled WGS sequence"/>
</dbReference>
<reference evidence="11" key="1">
    <citation type="submission" date="2016-05" db="EMBL/GenBank/DDBJ databases">
        <authorList>
            <person name="Behera P."/>
            <person name="Vaishampayan P."/>
            <person name="Singh N."/>
            <person name="Raina V."/>
            <person name="Suar M."/>
            <person name="Pattnaik A."/>
            <person name="Rastogi G."/>
        </authorList>
    </citation>
    <scope>NUCLEOTIDE SEQUENCE [LARGE SCALE GENOMIC DNA]</scope>
    <source>
        <strain evidence="11">MP23</strain>
    </source>
</reference>
<dbReference type="Gene3D" id="3.40.50.300">
    <property type="entry name" value="P-loop containing nucleotide triphosphate hydrolases"/>
    <property type="match status" value="1"/>
</dbReference>
<evidence type="ECO:0000256" key="2">
    <source>
        <dbReference type="ARBA" id="ARBA00005417"/>
    </source>
</evidence>
<dbReference type="GO" id="GO:0016887">
    <property type="term" value="F:ATP hydrolysis activity"/>
    <property type="evidence" value="ECO:0007669"/>
    <property type="project" value="InterPro"/>
</dbReference>
<organism evidence="10 11">
    <name type="scientific">Mangrovibacter phragmitis</name>
    <dbReference type="NCBI Taxonomy" id="1691903"/>
    <lineage>
        <taxon>Bacteria</taxon>
        <taxon>Pseudomonadati</taxon>
        <taxon>Pseudomonadota</taxon>
        <taxon>Gammaproteobacteria</taxon>
        <taxon>Enterobacterales</taxon>
        <taxon>Enterobacteriaceae</taxon>
        <taxon>Mangrovibacter</taxon>
    </lineage>
</organism>
<dbReference type="InterPro" id="IPR017871">
    <property type="entry name" value="ABC_transporter-like_CS"/>
</dbReference>
<dbReference type="InterPro" id="IPR030679">
    <property type="entry name" value="ABC_ATPase_HisP-typ"/>
</dbReference>
<protein>
    <submittedName>
        <fullName evidence="10">Amino acid transporter</fullName>
    </submittedName>
</protein>
<evidence type="ECO:0000256" key="4">
    <source>
        <dbReference type="ARBA" id="ARBA00022475"/>
    </source>
</evidence>
<dbReference type="GO" id="GO:0005886">
    <property type="term" value="C:plasma membrane"/>
    <property type="evidence" value="ECO:0007669"/>
    <property type="project" value="UniProtKB-SubCell"/>
</dbReference>
<keyword evidence="3" id="KW-0813">Transport</keyword>
<evidence type="ECO:0000256" key="5">
    <source>
        <dbReference type="ARBA" id="ARBA00022741"/>
    </source>
</evidence>